<dbReference type="PANTHER" id="PTHR43280:SF29">
    <property type="entry name" value="ARAC-FAMILY TRANSCRIPTIONAL REGULATOR"/>
    <property type="match status" value="1"/>
</dbReference>
<dbReference type="GO" id="GO:0043565">
    <property type="term" value="F:sequence-specific DNA binding"/>
    <property type="evidence" value="ECO:0007669"/>
    <property type="project" value="InterPro"/>
</dbReference>
<evidence type="ECO:0000256" key="1">
    <source>
        <dbReference type="ARBA" id="ARBA00023015"/>
    </source>
</evidence>
<dbReference type="Pfam" id="PF12833">
    <property type="entry name" value="HTH_18"/>
    <property type="match status" value="1"/>
</dbReference>
<name>A0AA37SV62_9ALTE</name>
<dbReference type="InterPro" id="IPR018060">
    <property type="entry name" value="HTH_AraC"/>
</dbReference>
<sequence>MLSVNFVNLMQVSLFTLSVLGIVLLFQEKRLLCTNLLFLLVALSSAFNLLEELNITRSIHLVTPVFILGLGPAVYLAIRSVLGETIDSRHLLHFVPMFIALPFTGAPQWIILIGTFSRCMYGVATLKKLYNLRERLAAWRSDAEDLSFNALFWWTLVMSTFSVLDLVRLNFQMALGYSLNVLGQGISTLIAIAFFAVLLKQLVQNKSSIISLIDGYQQNHSAHNTGESTLELTSDAKQSDEYLAIYGHLVKQIVEEQWFTKQGLTLHQLSELTGLQSRDISRAINIHAQTNFNEFINQHRVNYVIERIVENTCTPLLSIAMDAGFGSKTTFNNMFRQIIGKTPTAFKRAQKFRKAESVTAV</sequence>
<dbReference type="InterPro" id="IPR018062">
    <property type="entry name" value="HTH_AraC-typ_CS"/>
</dbReference>
<dbReference type="Proteomes" id="UP001156601">
    <property type="component" value="Unassembled WGS sequence"/>
</dbReference>
<keyword evidence="7" id="KW-1185">Reference proteome</keyword>
<dbReference type="Gene3D" id="1.10.10.60">
    <property type="entry name" value="Homeodomain-like"/>
    <property type="match status" value="1"/>
</dbReference>
<evidence type="ECO:0000259" key="5">
    <source>
        <dbReference type="PROSITE" id="PS01124"/>
    </source>
</evidence>
<dbReference type="AlphaFoldDB" id="A0AA37SV62"/>
<dbReference type="SUPFAM" id="SSF46689">
    <property type="entry name" value="Homeodomain-like"/>
    <property type="match status" value="1"/>
</dbReference>
<feature type="transmembrane region" description="Helical" evidence="4">
    <location>
        <begin position="6"/>
        <end position="26"/>
    </location>
</feature>
<dbReference type="InterPro" id="IPR009057">
    <property type="entry name" value="Homeodomain-like_sf"/>
</dbReference>
<feature type="domain" description="HTH araC/xylS-type" evidence="5">
    <location>
        <begin position="248"/>
        <end position="349"/>
    </location>
</feature>
<feature type="transmembrane region" description="Helical" evidence="4">
    <location>
        <begin position="31"/>
        <end position="49"/>
    </location>
</feature>
<keyword evidence="1" id="KW-0805">Transcription regulation</keyword>
<gene>
    <name evidence="6" type="ORF">GCM10007852_05600</name>
</gene>
<accession>A0AA37SV62</accession>
<dbReference type="PROSITE" id="PS01124">
    <property type="entry name" value="HTH_ARAC_FAMILY_2"/>
    <property type="match status" value="1"/>
</dbReference>
<dbReference type="PANTHER" id="PTHR43280">
    <property type="entry name" value="ARAC-FAMILY TRANSCRIPTIONAL REGULATOR"/>
    <property type="match status" value="1"/>
</dbReference>
<dbReference type="GO" id="GO:0003700">
    <property type="term" value="F:DNA-binding transcription factor activity"/>
    <property type="evidence" value="ECO:0007669"/>
    <property type="project" value="InterPro"/>
</dbReference>
<feature type="transmembrane region" description="Helical" evidence="4">
    <location>
        <begin position="150"/>
        <end position="167"/>
    </location>
</feature>
<keyword evidence="2" id="KW-0238">DNA-binding</keyword>
<protein>
    <recommendedName>
        <fullName evidence="5">HTH araC/xylS-type domain-containing protein</fullName>
    </recommendedName>
</protein>
<evidence type="ECO:0000313" key="6">
    <source>
        <dbReference type="EMBL" id="GLR69652.1"/>
    </source>
</evidence>
<evidence type="ECO:0000313" key="7">
    <source>
        <dbReference type="Proteomes" id="UP001156601"/>
    </source>
</evidence>
<feature type="transmembrane region" description="Helical" evidence="4">
    <location>
        <begin position="90"/>
        <end position="111"/>
    </location>
</feature>
<keyword evidence="3" id="KW-0804">Transcription</keyword>
<evidence type="ECO:0000256" key="3">
    <source>
        <dbReference type="ARBA" id="ARBA00023163"/>
    </source>
</evidence>
<feature type="transmembrane region" description="Helical" evidence="4">
    <location>
        <begin position="179"/>
        <end position="199"/>
    </location>
</feature>
<dbReference type="PROSITE" id="PS00041">
    <property type="entry name" value="HTH_ARAC_FAMILY_1"/>
    <property type="match status" value="1"/>
</dbReference>
<evidence type="ECO:0000256" key="2">
    <source>
        <dbReference type="ARBA" id="ARBA00023125"/>
    </source>
</evidence>
<proteinExistence type="predicted"/>
<reference evidence="6" key="2">
    <citation type="submission" date="2023-01" db="EMBL/GenBank/DDBJ databases">
        <title>Draft genome sequence of Agaribacter marinus strain NBRC 110023.</title>
        <authorList>
            <person name="Sun Q."/>
            <person name="Mori K."/>
        </authorList>
    </citation>
    <scope>NUCLEOTIDE SEQUENCE</scope>
    <source>
        <strain evidence="6">NBRC 110023</strain>
    </source>
</reference>
<dbReference type="SMART" id="SM00342">
    <property type="entry name" value="HTH_ARAC"/>
    <property type="match status" value="1"/>
</dbReference>
<feature type="transmembrane region" description="Helical" evidence="4">
    <location>
        <begin position="61"/>
        <end position="78"/>
    </location>
</feature>
<keyword evidence="4" id="KW-0472">Membrane</keyword>
<evidence type="ECO:0000256" key="4">
    <source>
        <dbReference type="SAM" id="Phobius"/>
    </source>
</evidence>
<organism evidence="6 7">
    <name type="scientific">Agaribacter marinus</name>
    <dbReference type="NCBI Taxonomy" id="1431249"/>
    <lineage>
        <taxon>Bacteria</taxon>
        <taxon>Pseudomonadati</taxon>
        <taxon>Pseudomonadota</taxon>
        <taxon>Gammaproteobacteria</taxon>
        <taxon>Alteromonadales</taxon>
        <taxon>Alteromonadaceae</taxon>
        <taxon>Agaribacter</taxon>
    </lineage>
</organism>
<keyword evidence="4" id="KW-0812">Transmembrane</keyword>
<dbReference type="RefSeq" id="WP_284215973.1">
    <property type="nucleotide sequence ID" value="NZ_BSOT01000005.1"/>
</dbReference>
<dbReference type="EMBL" id="BSOT01000005">
    <property type="protein sequence ID" value="GLR69652.1"/>
    <property type="molecule type" value="Genomic_DNA"/>
</dbReference>
<keyword evidence="4" id="KW-1133">Transmembrane helix</keyword>
<reference evidence="6" key="1">
    <citation type="journal article" date="2014" name="Int. J. Syst. Evol. Microbiol.">
        <title>Complete genome sequence of Corynebacterium casei LMG S-19264T (=DSM 44701T), isolated from a smear-ripened cheese.</title>
        <authorList>
            <consortium name="US DOE Joint Genome Institute (JGI-PGF)"/>
            <person name="Walter F."/>
            <person name="Albersmeier A."/>
            <person name="Kalinowski J."/>
            <person name="Ruckert C."/>
        </authorList>
    </citation>
    <scope>NUCLEOTIDE SEQUENCE</scope>
    <source>
        <strain evidence="6">NBRC 110023</strain>
    </source>
</reference>
<comment type="caution">
    <text evidence="6">The sequence shown here is derived from an EMBL/GenBank/DDBJ whole genome shotgun (WGS) entry which is preliminary data.</text>
</comment>